<sequence length="139" mass="15765">MHERSVLAIEFPLRMDRQFQLWSYQVSHRVLLLRSNITRDATSRVDLMFRSVSAMELRSRYEWISVDLASDSRREQLSSLGVEVAAGAHLFSIESAFPGAGYVVAGSFYYAEDDMDYGQPSSIDHPELAHRQISSGEFG</sequence>
<dbReference type="EMBL" id="FOHX01000004">
    <property type="protein sequence ID" value="SET88626.1"/>
    <property type="molecule type" value="Genomic_DNA"/>
</dbReference>
<gene>
    <name evidence="1" type="ORF">SAMN05421811_104552</name>
</gene>
<evidence type="ECO:0008006" key="3">
    <source>
        <dbReference type="Google" id="ProtNLM"/>
    </source>
</evidence>
<reference evidence="1 2" key="1">
    <citation type="submission" date="2016-10" db="EMBL/GenBank/DDBJ databases">
        <authorList>
            <person name="de Groot N.N."/>
        </authorList>
    </citation>
    <scope>NUCLEOTIDE SEQUENCE [LARGE SCALE GENOMIC DNA]</scope>
    <source>
        <strain evidence="1 2">CGMCC 4.5598</strain>
    </source>
</reference>
<protein>
    <recommendedName>
        <fullName evidence="3">Immunity protein 50</fullName>
    </recommendedName>
</protein>
<dbReference type="STRING" id="568860.SAMN05421811_104552"/>
<keyword evidence="2" id="KW-1185">Reference proteome</keyword>
<evidence type="ECO:0000313" key="1">
    <source>
        <dbReference type="EMBL" id="SET88626.1"/>
    </source>
</evidence>
<name>A0A1I0HZF1_9ACTN</name>
<evidence type="ECO:0000313" key="2">
    <source>
        <dbReference type="Proteomes" id="UP000199361"/>
    </source>
</evidence>
<dbReference type="Proteomes" id="UP000199361">
    <property type="component" value="Unassembled WGS sequence"/>
</dbReference>
<organism evidence="1 2">
    <name type="scientific">Nonomuraea wenchangensis</name>
    <dbReference type="NCBI Taxonomy" id="568860"/>
    <lineage>
        <taxon>Bacteria</taxon>
        <taxon>Bacillati</taxon>
        <taxon>Actinomycetota</taxon>
        <taxon>Actinomycetes</taxon>
        <taxon>Streptosporangiales</taxon>
        <taxon>Streptosporangiaceae</taxon>
        <taxon>Nonomuraea</taxon>
    </lineage>
</organism>
<accession>A0A1I0HZF1</accession>
<proteinExistence type="predicted"/>
<dbReference type="AlphaFoldDB" id="A0A1I0HZF1"/>